<dbReference type="InterPro" id="IPR052063">
    <property type="entry name" value="Polysaccharide_Lyase_1"/>
</dbReference>
<evidence type="ECO:0000256" key="2">
    <source>
        <dbReference type="ARBA" id="ARBA00023180"/>
    </source>
</evidence>
<dbReference type="Pfam" id="PF18962">
    <property type="entry name" value="Por_Secre_tail"/>
    <property type="match status" value="1"/>
</dbReference>
<organism evidence="5 6">
    <name type="scientific">Pedobacter africanus</name>
    <dbReference type="NCBI Taxonomy" id="151894"/>
    <lineage>
        <taxon>Bacteria</taxon>
        <taxon>Pseudomonadati</taxon>
        <taxon>Bacteroidota</taxon>
        <taxon>Sphingobacteriia</taxon>
        <taxon>Sphingobacteriales</taxon>
        <taxon>Sphingobacteriaceae</taxon>
        <taxon>Pedobacter</taxon>
    </lineage>
</organism>
<dbReference type="RefSeq" id="WP_235012664.1">
    <property type="nucleotide sequence ID" value="NZ_FWXT01000005.1"/>
</dbReference>
<protein>
    <submittedName>
        <fullName evidence="5">Por secretion system C-terminal sorting domain-containing protein</fullName>
    </submittedName>
</protein>
<feature type="signal peptide" evidence="3">
    <location>
        <begin position="1"/>
        <end position="24"/>
    </location>
</feature>
<dbReference type="InterPro" id="IPR012334">
    <property type="entry name" value="Pectin_lyas_fold"/>
</dbReference>
<dbReference type="PANTHER" id="PTHR42970">
    <property type="entry name" value="PECTATE LYASE C-RELATED"/>
    <property type="match status" value="1"/>
</dbReference>
<dbReference type="Proteomes" id="UP000192756">
    <property type="component" value="Unassembled WGS sequence"/>
</dbReference>
<evidence type="ECO:0000256" key="1">
    <source>
        <dbReference type="ARBA" id="ARBA00022723"/>
    </source>
</evidence>
<dbReference type="AlphaFoldDB" id="A0A1W2ECQ1"/>
<reference evidence="6" key="1">
    <citation type="submission" date="2017-04" db="EMBL/GenBank/DDBJ databases">
        <authorList>
            <person name="Varghese N."/>
            <person name="Submissions S."/>
        </authorList>
    </citation>
    <scope>NUCLEOTIDE SEQUENCE [LARGE SCALE GENOMIC DNA]</scope>
    <source>
        <strain evidence="6">DSM 12126</strain>
    </source>
</reference>
<evidence type="ECO:0000256" key="3">
    <source>
        <dbReference type="SAM" id="SignalP"/>
    </source>
</evidence>
<dbReference type="InterPro" id="IPR011050">
    <property type="entry name" value="Pectin_lyase_fold/virulence"/>
</dbReference>
<gene>
    <name evidence="5" type="ORF">SAMN04488524_4674</name>
</gene>
<dbReference type="SUPFAM" id="SSF51126">
    <property type="entry name" value="Pectin lyase-like"/>
    <property type="match status" value="1"/>
</dbReference>
<keyword evidence="1" id="KW-0479">Metal-binding</keyword>
<keyword evidence="2" id="KW-0325">Glycoprotein</keyword>
<dbReference type="GO" id="GO:0046872">
    <property type="term" value="F:metal ion binding"/>
    <property type="evidence" value="ECO:0007669"/>
    <property type="project" value="UniProtKB-KW"/>
</dbReference>
<keyword evidence="3" id="KW-0732">Signal</keyword>
<evidence type="ECO:0000313" key="5">
    <source>
        <dbReference type="EMBL" id="SMD07086.1"/>
    </source>
</evidence>
<feature type="chain" id="PRO_5010690625" evidence="3">
    <location>
        <begin position="25"/>
        <end position="1027"/>
    </location>
</feature>
<dbReference type="STRING" id="151894.SAMN04488524_4674"/>
<proteinExistence type="predicted"/>
<evidence type="ECO:0000313" key="6">
    <source>
        <dbReference type="Proteomes" id="UP000192756"/>
    </source>
</evidence>
<dbReference type="Gene3D" id="2.160.20.10">
    <property type="entry name" value="Single-stranded right-handed beta-helix, Pectin lyase-like"/>
    <property type="match status" value="1"/>
</dbReference>
<sequence>MVTKMIRGGLVGLLCCMAATKLCAQTAATASWALTTNQNGTVTGSVAAGPQLLSGLSIQDYLSGGQRTIPPGGSWPAQSQPDSTRFMQFVLNPTSGNDLNISSIAMMISFYGSSAGRVNMAWSTDSVHFTNLTANFSLVSGTTPKAYTFGGLNITVPSGKKLYFRISPWAASAVTSKYLLIKNLVVSGTTTLAPAAAWALTANQGLAITGQISGTAQTLSGLKVNNYISGNGGQRILPLDGIWPANAGPDSGRYVQYVVNPATGYDLVVTQVKVPLSFNSSSAGHARICWSTDGLTFTDLAANIALASGSTPVVNTFSSLNIPVTDNRSFYLRVYPWTTSAFADGRYLVSKDVAISGISEVSPQLAFPGAEGGGRYAKGGRGGDIYYVTNLNDNAAGSLRDAVSQPNRTILFKVSGTINLQSVISITKDNITIAGQSAPGDGICLKNYGLAIRANNVIVRHIRSRPGDIITVPGDSSKVVDAMYNGFGTPITQPFKNIIVDHCSMSWSTDEVGSFYAVSNFTLQWSMLSESLYRSLHTKSTPHGYGGIWGGQNASFHHNLLASNSNRNPRFSGSTTTLQPELEYADFRNNVVYNWVGSPYGGPGGHYNMVNNYHKAGPATTGAATSSATNRKNRILLYTSYSTTLAGDTVFGGKFYVSGNYVHGFPDVTADNWTTGVQLDSYYNAAAMKAAGKALSAFPCAPVVTQTAEDAFTAVMNSAGAVLPRRDTIDRRIIKETLTGTATYEDSSYVASGMVHPSGIIDSQNTVGGWPVLNSTTYPRDTDNDGLPDWWEKMVQNAATDSIGLDKNTYGADGYTMLEKYLNGIPSPDQQVSFLAINAQKGGSDTVKVNFSTDWAKDQFNLRLYRSTDGSSFTKIGERAASINEVVYQIKDNAAPQQLVYYKIGSKRIDGTGTTVYSNTVSIDNSPSLMARASVAPKMPDTAAMLETKKLKMYPNPVSTVLTVKHPKAQISATINVYGITGKKLISKKVQAGAEQTELDVAHLPQGSYVIEFNNISTRQNVMFMKM</sequence>
<accession>A0A1W2ECQ1</accession>
<dbReference type="EMBL" id="FWXT01000005">
    <property type="protein sequence ID" value="SMD07086.1"/>
    <property type="molecule type" value="Genomic_DNA"/>
</dbReference>
<dbReference type="InterPro" id="IPR026444">
    <property type="entry name" value="Secre_tail"/>
</dbReference>
<evidence type="ECO:0000259" key="4">
    <source>
        <dbReference type="Pfam" id="PF18962"/>
    </source>
</evidence>
<keyword evidence="6" id="KW-1185">Reference proteome</keyword>
<dbReference type="PANTHER" id="PTHR42970:SF1">
    <property type="entry name" value="PECTATE LYASE C-RELATED"/>
    <property type="match status" value="1"/>
</dbReference>
<dbReference type="NCBIfam" id="TIGR04183">
    <property type="entry name" value="Por_Secre_tail"/>
    <property type="match status" value="1"/>
</dbReference>
<name>A0A1W2ECQ1_9SPHI</name>
<feature type="domain" description="Secretion system C-terminal sorting" evidence="4">
    <location>
        <begin position="953"/>
        <end position="1017"/>
    </location>
</feature>